<comment type="caution">
    <text evidence="1">The sequence shown here is derived from an EMBL/GenBank/DDBJ whole genome shotgun (WGS) entry which is preliminary data.</text>
</comment>
<reference evidence="1" key="1">
    <citation type="submission" date="2020-02" db="EMBL/GenBank/DDBJ databases">
        <title>Identification and distribution of gene clusters putatively required for synthesis of sphingolipid metabolism inhibitors in phylogenetically diverse species of the filamentous fungus Fusarium.</title>
        <authorList>
            <person name="Kim H.-S."/>
            <person name="Busman M."/>
            <person name="Brown D.W."/>
            <person name="Divon H."/>
            <person name="Uhlig S."/>
            <person name="Proctor R.H."/>
        </authorList>
    </citation>
    <scope>NUCLEOTIDE SEQUENCE [LARGE SCALE GENOMIC DNA]</scope>
    <source>
        <strain evidence="1">NRRL 39464</strain>
    </source>
</reference>
<dbReference type="EMBL" id="JAAFOW010001881">
    <property type="protein sequence ID" value="KAF5258886.1"/>
    <property type="molecule type" value="Genomic_DNA"/>
</dbReference>
<accession>A0A8H5A791</accession>
<protein>
    <submittedName>
        <fullName evidence="1">Uncharacterized protein</fullName>
    </submittedName>
</protein>
<dbReference type="AlphaFoldDB" id="A0A8H5A791"/>
<dbReference type="Proteomes" id="UP000558688">
    <property type="component" value="Unassembled WGS sequence"/>
</dbReference>
<name>A0A8H5A791_FUSOX</name>
<sequence>MSDQLSVEEIDDVELPGALQRLDDTQLDGTIQGLDSNQIPRVLLAIKSMNDEQGQRIIQRLDPSKDNRIQTFDTFVYDCGWHDSDKAVDNIIVNYFLMMQNGVLWSHVEGAPNEYMCRESVNDKPGSFNTYNLDDFDAHFSKKQVVEPKNLDDSIKSSYGQYLGPRPGYNYYP</sequence>
<proteinExistence type="predicted"/>
<evidence type="ECO:0000313" key="2">
    <source>
        <dbReference type="Proteomes" id="UP000558688"/>
    </source>
</evidence>
<gene>
    <name evidence="1" type="ORF">FOXYS1_10516</name>
</gene>
<evidence type="ECO:0000313" key="1">
    <source>
        <dbReference type="EMBL" id="KAF5258886.1"/>
    </source>
</evidence>
<organism evidence="1 2">
    <name type="scientific">Fusarium oxysporum</name>
    <name type="common">Fusarium vascular wilt</name>
    <dbReference type="NCBI Taxonomy" id="5507"/>
    <lineage>
        <taxon>Eukaryota</taxon>
        <taxon>Fungi</taxon>
        <taxon>Dikarya</taxon>
        <taxon>Ascomycota</taxon>
        <taxon>Pezizomycotina</taxon>
        <taxon>Sordariomycetes</taxon>
        <taxon>Hypocreomycetidae</taxon>
        <taxon>Hypocreales</taxon>
        <taxon>Nectriaceae</taxon>
        <taxon>Fusarium</taxon>
        <taxon>Fusarium oxysporum species complex</taxon>
    </lineage>
</organism>